<evidence type="ECO:0000256" key="1">
    <source>
        <dbReference type="SAM" id="MobiDB-lite"/>
    </source>
</evidence>
<name>A0A4S4K6V7_9AGAM</name>
<dbReference type="AlphaFoldDB" id="A0A4S4K6V7"/>
<feature type="compositionally biased region" description="Basic and acidic residues" evidence="1">
    <location>
        <begin position="65"/>
        <end position="82"/>
    </location>
</feature>
<evidence type="ECO:0000313" key="3">
    <source>
        <dbReference type="Proteomes" id="UP000308199"/>
    </source>
</evidence>
<comment type="caution">
    <text evidence="2">The sequence shown here is derived from an EMBL/GenBank/DDBJ whole genome shotgun (WGS) entry which is preliminary data.</text>
</comment>
<sequence length="82" mass="8985">SQGTQGYRDTSNLDEVNIQPDSTHGQVQQNEKFQGQQGQQGAKPSFSEKMRGNAEKLAGSVTGNRDMKAHGQERKTGDTDDF</sequence>
<proteinExistence type="predicted"/>
<organism evidence="2 3">
    <name type="scientific">Phellinidium pouzarii</name>
    <dbReference type="NCBI Taxonomy" id="167371"/>
    <lineage>
        <taxon>Eukaryota</taxon>
        <taxon>Fungi</taxon>
        <taxon>Dikarya</taxon>
        <taxon>Basidiomycota</taxon>
        <taxon>Agaricomycotina</taxon>
        <taxon>Agaricomycetes</taxon>
        <taxon>Hymenochaetales</taxon>
        <taxon>Hymenochaetaceae</taxon>
        <taxon>Phellinidium</taxon>
    </lineage>
</organism>
<gene>
    <name evidence="2" type="ORF">EW145_g8350</name>
</gene>
<feature type="region of interest" description="Disordered" evidence="1">
    <location>
        <begin position="1"/>
        <end position="82"/>
    </location>
</feature>
<feature type="compositionally biased region" description="Low complexity" evidence="1">
    <location>
        <begin position="25"/>
        <end position="41"/>
    </location>
</feature>
<accession>A0A4S4K6V7</accession>
<protein>
    <submittedName>
        <fullName evidence="2">Uncharacterized protein</fullName>
    </submittedName>
</protein>
<keyword evidence="3" id="KW-1185">Reference proteome</keyword>
<feature type="compositionally biased region" description="Polar residues" evidence="1">
    <location>
        <begin position="1"/>
        <end position="24"/>
    </location>
</feature>
<dbReference type="OrthoDB" id="3170343at2759"/>
<feature type="non-terminal residue" evidence="2">
    <location>
        <position position="1"/>
    </location>
</feature>
<evidence type="ECO:0000313" key="2">
    <source>
        <dbReference type="EMBL" id="THG93545.1"/>
    </source>
</evidence>
<dbReference type="EMBL" id="SGPK01001273">
    <property type="protein sequence ID" value="THG93545.1"/>
    <property type="molecule type" value="Genomic_DNA"/>
</dbReference>
<dbReference type="Proteomes" id="UP000308199">
    <property type="component" value="Unassembled WGS sequence"/>
</dbReference>
<reference evidence="2 3" key="1">
    <citation type="submission" date="2019-02" db="EMBL/GenBank/DDBJ databases">
        <title>Genome sequencing of the rare red list fungi Phellinidium pouzarii.</title>
        <authorList>
            <person name="Buettner E."/>
            <person name="Kellner H."/>
        </authorList>
    </citation>
    <scope>NUCLEOTIDE SEQUENCE [LARGE SCALE GENOMIC DNA]</scope>
    <source>
        <strain evidence="2 3">DSM 108285</strain>
    </source>
</reference>